<dbReference type="EMBL" id="CP031611">
    <property type="protein sequence ID" value="AXP08190.1"/>
    <property type="molecule type" value="Genomic_DNA"/>
</dbReference>
<evidence type="ECO:0000313" key="3">
    <source>
        <dbReference type="EMBL" id="MPV91571.1"/>
    </source>
</evidence>
<reference evidence="3" key="2">
    <citation type="journal article" date="2019" name="Front. Microbiol.">
        <title>Campylobacter hepaticus, the cause of Spotty Liver Disease in chickens: Transmission and routes of infection.</title>
        <authorList>
            <person name="Van T.H."/>
            <person name="Moore R.J."/>
            <person name="Phung C."/>
        </authorList>
    </citation>
    <scope>NUCLEOTIDE SEQUENCE</scope>
    <source>
        <strain evidence="3">QLD_2/QLD</strain>
    </source>
</reference>
<protein>
    <recommendedName>
        <fullName evidence="1">HP0268 domain-containing protein</fullName>
    </recommendedName>
</protein>
<keyword evidence="4" id="KW-1185">Reference proteome</keyword>
<evidence type="ECO:0000313" key="2">
    <source>
        <dbReference type="EMBL" id="AXP08190.1"/>
    </source>
</evidence>
<dbReference type="InterPro" id="IPR040748">
    <property type="entry name" value="HP0268"/>
</dbReference>
<reference evidence="2 4" key="1">
    <citation type="submission" date="2018-08" db="EMBL/GenBank/DDBJ databases">
        <title>Survival mechanisms of Campylobacter hepaticus identified by genomic analysis and comparative transcriptomic analysis of in vivo and in vitro derived bacteria.</title>
        <authorList>
            <person name="Van T.T.H."/>
            <person name="Moore R.J."/>
        </authorList>
    </citation>
    <scope>NUCLEOTIDE SEQUENCE [LARGE SCALE GENOMIC DNA]</scope>
    <source>
        <strain evidence="2 4">HV10</strain>
    </source>
</reference>
<accession>A0A6A7JTA0</accession>
<dbReference type="Pfam" id="PF18618">
    <property type="entry name" value="HP0268"/>
    <property type="match status" value="1"/>
</dbReference>
<evidence type="ECO:0000313" key="4">
    <source>
        <dbReference type="Proteomes" id="UP000093205"/>
    </source>
</evidence>
<feature type="domain" description="HP0268" evidence="1">
    <location>
        <begin position="1"/>
        <end position="80"/>
    </location>
</feature>
<dbReference type="RefSeq" id="WP_066777250.1">
    <property type="nucleotide sequence ID" value="NZ_CBCSFE010000012.1"/>
</dbReference>
<dbReference type="Proteomes" id="UP000093205">
    <property type="component" value="Chromosome"/>
</dbReference>
<dbReference type="KEGG" id="chw:A2J15_000225"/>
<dbReference type="GeneID" id="44003925"/>
<gene>
    <name evidence="2" type="ORF">A2J15_000225</name>
    <name evidence="3" type="ORF">GC022_05240</name>
</gene>
<evidence type="ECO:0000259" key="1">
    <source>
        <dbReference type="Pfam" id="PF18618"/>
    </source>
</evidence>
<organism evidence="3">
    <name type="scientific">Campylobacter hepaticus</name>
    <dbReference type="NCBI Taxonomy" id="1813019"/>
    <lineage>
        <taxon>Bacteria</taxon>
        <taxon>Pseudomonadati</taxon>
        <taxon>Campylobacterota</taxon>
        <taxon>Epsilonproteobacteria</taxon>
        <taxon>Campylobacterales</taxon>
        <taxon>Campylobacteraceae</taxon>
        <taxon>Campylobacter</taxon>
    </lineage>
</organism>
<sequence length="80" mass="9541">MELKLARTSISAKPKNIDLETIEDLLKKEGQKFFYFDKDNTHKQFIAFINHFKKKGLSIYHKTVKYGLDDNDFMYEVHIL</sequence>
<name>A0A6A7JTA0_9BACT</name>
<dbReference type="AlphaFoldDB" id="A0A6A7JTA0"/>
<dbReference type="OrthoDB" id="5345432at2"/>
<proteinExistence type="predicted"/>
<dbReference type="EMBL" id="WHMJ01000012">
    <property type="protein sequence ID" value="MPV91571.1"/>
    <property type="molecule type" value="Genomic_DNA"/>
</dbReference>